<dbReference type="Proteomes" id="UP000054350">
    <property type="component" value="Unassembled WGS sequence"/>
</dbReference>
<reference evidence="1 2" key="1">
    <citation type="submission" date="2009-11" db="EMBL/GenBank/DDBJ databases">
        <title>Annotation of Allomyces macrogynus ATCC 38327.</title>
        <authorList>
            <consortium name="The Broad Institute Genome Sequencing Platform"/>
            <person name="Russ C."/>
            <person name="Cuomo C."/>
            <person name="Burger G."/>
            <person name="Gray M.W."/>
            <person name="Holland P.W.H."/>
            <person name="King N."/>
            <person name="Lang F.B.F."/>
            <person name="Roger A.J."/>
            <person name="Ruiz-Trillo I."/>
            <person name="Young S.K."/>
            <person name="Zeng Q."/>
            <person name="Gargeya S."/>
            <person name="Fitzgerald M."/>
            <person name="Haas B."/>
            <person name="Abouelleil A."/>
            <person name="Alvarado L."/>
            <person name="Arachchi H.M."/>
            <person name="Berlin A."/>
            <person name="Chapman S.B."/>
            <person name="Gearin G."/>
            <person name="Goldberg J."/>
            <person name="Griggs A."/>
            <person name="Gujja S."/>
            <person name="Hansen M."/>
            <person name="Heiman D."/>
            <person name="Howarth C."/>
            <person name="Larimer J."/>
            <person name="Lui A."/>
            <person name="MacDonald P.J.P."/>
            <person name="McCowen C."/>
            <person name="Montmayeur A."/>
            <person name="Murphy C."/>
            <person name="Neiman D."/>
            <person name="Pearson M."/>
            <person name="Priest M."/>
            <person name="Roberts A."/>
            <person name="Saif S."/>
            <person name="Shea T."/>
            <person name="Sisk P."/>
            <person name="Stolte C."/>
            <person name="Sykes S."/>
            <person name="Wortman J."/>
            <person name="Nusbaum C."/>
            <person name="Birren B."/>
        </authorList>
    </citation>
    <scope>NUCLEOTIDE SEQUENCE [LARGE SCALE GENOMIC DNA]</scope>
    <source>
        <strain evidence="1 2">ATCC 38327</strain>
    </source>
</reference>
<sequence length="165" mass="18216">MQDGGSDHGRGFAWRYHAPPLYMIPLLFKLTCRSLVEHFGLSATTTEQNTCSAVVPRFESPIEPSHADVSSCTCVFSPVVISCHDGTGNGDVQCYVDGSLSTVHNKFWTTTTLRTGTTRCIWTASSTLATCRPNQFSISSRRFSHHGRPIRQQEIRVLGLRPVDG</sequence>
<evidence type="ECO:0000313" key="1">
    <source>
        <dbReference type="EMBL" id="KNE59259.1"/>
    </source>
</evidence>
<gene>
    <name evidence="1" type="ORF">AMAG_03570</name>
</gene>
<accession>A0A0L0SA33</accession>
<organism evidence="1 2">
    <name type="scientific">Allomyces macrogynus (strain ATCC 38327)</name>
    <name type="common">Allomyces javanicus var. macrogynus</name>
    <dbReference type="NCBI Taxonomy" id="578462"/>
    <lineage>
        <taxon>Eukaryota</taxon>
        <taxon>Fungi</taxon>
        <taxon>Fungi incertae sedis</taxon>
        <taxon>Blastocladiomycota</taxon>
        <taxon>Blastocladiomycetes</taxon>
        <taxon>Blastocladiales</taxon>
        <taxon>Blastocladiaceae</taxon>
        <taxon>Allomyces</taxon>
    </lineage>
</organism>
<reference evidence="2" key="2">
    <citation type="submission" date="2009-11" db="EMBL/GenBank/DDBJ databases">
        <title>The Genome Sequence of Allomyces macrogynus strain ATCC 38327.</title>
        <authorList>
            <consortium name="The Broad Institute Genome Sequencing Platform"/>
            <person name="Russ C."/>
            <person name="Cuomo C."/>
            <person name="Shea T."/>
            <person name="Young S.K."/>
            <person name="Zeng Q."/>
            <person name="Koehrsen M."/>
            <person name="Haas B."/>
            <person name="Borodovsky M."/>
            <person name="Guigo R."/>
            <person name="Alvarado L."/>
            <person name="Berlin A."/>
            <person name="Borenstein D."/>
            <person name="Chen Z."/>
            <person name="Engels R."/>
            <person name="Freedman E."/>
            <person name="Gellesch M."/>
            <person name="Goldberg J."/>
            <person name="Griggs A."/>
            <person name="Gujja S."/>
            <person name="Heiman D."/>
            <person name="Hepburn T."/>
            <person name="Howarth C."/>
            <person name="Jen D."/>
            <person name="Larson L."/>
            <person name="Lewis B."/>
            <person name="Mehta T."/>
            <person name="Park D."/>
            <person name="Pearson M."/>
            <person name="Roberts A."/>
            <person name="Saif S."/>
            <person name="Shenoy N."/>
            <person name="Sisk P."/>
            <person name="Stolte C."/>
            <person name="Sykes S."/>
            <person name="Walk T."/>
            <person name="White J."/>
            <person name="Yandava C."/>
            <person name="Burger G."/>
            <person name="Gray M.W."/>
            <person name="Holland P.W.H."/>
            <person name="King N."/>
            <person name="Lang F.B.F."/>
            <person name="Roger A.J."/>
            <person name="Ruiz-Trillo I."/>
            <person name="Lander E."/>
            <person name="Nusbaum C."/>
        </authorList>
    </citation>
    <scope>NUCLEOTIDE SEQUENCE [LARGE SCALE GENOMIC DNA]</scope>
    <source>
        <strain evidence="2">ATCC 38327</strain>
    </source>
</reference>
<dbReference type="EMBL" id="GG745334">
    <property type="protein sequence ID" value="KNE59259.1"/>
    <property type="molecule type" value="Genomic_DNA"/>
</dbReference>
<dbReference type="VEuPathDB" id="FungiDB:AMAG_03570"/>
<proteinExistence type="predicted"/>
<keyword evidence="2" id="KW-1185">Reference proteome</keyword>
<evidence type="ECO:0000313" key="2">
    <source>
        <dbReference type="Proteomes" id="UP000054350"/>
    </source>
</evidence>
<name>A0A0L0SA33_ALLM3</name>
<dbReference type="AlphaFoldDB" id="A0A0L0SA33"/>
<protein>
    <submittedName>
        <fullName evidence="1">Uncharacterized protein</fullName>
    </submittedName>
</protein>